<feature type="region of interest" description="Disordered" evidence="1">
    <location>
        <begin position="192"/>
        <end position="212"/>
    </location>
</feature>
<feature type="region of interest" description="Disordered" evidence="1">
    <location>
        <begin position="307"/>
        <end position="672"/>
    </location>
</feature>
<feature type="compositionally biased region" description="Low complexity" evidence="1">
    <location>
        <begin position="365"/>
        <end position="382"/>
    </location>
</feature>
<feature type="compositionally biased region" description="Basic and acidic residues" evidence="1">
    <location>
        <begin position="198"/>
        <end position="211"/>
    </location>
</feature>
<comment type="caution">
    <text evidence="2">The sequence shown here is derived from an EMBL/GenBank/DDBJ whole genome shotgun (WGS) entry which is preliminary data.</text>
</comment>
<feature type="compositionally biased region" description="Basic and acidic residues" evidence="1">
    <location>
        <begin position="77"/>
        <end position="89"/>
    </location>
</feature>
<gene>
    <name evidence="2" type="ORF">VTJ49DRAFT_2211</name>
</gene>
<accession>A0ABR3VAN2</accession>
<feature type="compositionally biased region" description="Low complexity" evidence="1">
    <location>
        <begin position="532"/>
        <end position="567"/>
    </location>
</feature>
<keyword evidence="3" id="KW-1185">Reference proteome</keyword>
<evidence type="ECO:0000256" key="1">
    <source>
        <dbReference type="SAM" id="MobiDB-lite"/>
    </source>
</evidence>
<feature type="compositionally biased region" description="Basic and acidic residues" evidence="1">
    <location>
        <begin position="408"/>
        <end position="420"/>
    </location>
</feature>
<name>A0ABR3VAN2_HUMIN</name>
<feature type="compositionally biased region" description="Basic and acidic residues" evidence="1">
    <location>
        <begin position="14"/>
        <end position="26"/>
    </location>
</feature>
<feature type="compositionally biased region" description="Basic and acidic residues" evidence="1">
    <location>
        <begin position="600"/>
        <end position="659"/>
    </location>
</feature>
<feature type="region of interest" description="Disordered" evidence="1">
    <location>
        <begin position="142"/>
        <end position="173"/>
    </location>
</feature>
<feature type="compositionally biased region" description="Polar residues" evidence="1">
    <location>
        <begin position="421"/>
        <end position="430"/>
    </location>
</feature>
<evidence type="ECO:0008006" key="4">
    <source>
        <dbReference type="Google" id="ProtNLM"/>
    </source>
</evidence>
<organism evidence="2 3">
    <name type="scientific">Humicola insolens</name>
    <name type="common">Soft-rot fungus</name>
    <dbReference type="NCBI Taxonomy" id="85995"/>
    <lineage>
        <taxon>Eukaryota</taxon>
        <taxon>Fungi</taxon>
        <taxon>Dikarya</taxon>
        <taxon>Ascomycota</taxon>
        <taxon>Pezizomycotina</taxon>
        <taxon>Sordariomycetes</taxon>
        <taxon>Sordariomycetidae</taxon>
        <taxon>Sordariales</taxon>
        <taxon>Chaetomiaceae</taxon>
        <taxon>Mycothermus</taxon>
    </lineage>
</organism>
<feature type="compositionally biased region" description="Low complexity" evidence="1">
    <location>
        <begin position="507"/>
        <end position="525"/>
    </location>
</feature>
<proteinExistence type="predicted"/>
<dbReference type="EMBL" id="JAZGSY010000193">
    <property type="protein sequence ID" value="KAL1838783.1"/>
    <property type="molecule type" value="Genomic_DNA"/>
</dbReference>
<reference evidence="2 3" key="1">
    <citation type="journal article" date="2024" name="Commun. Biol.">
        <title>Comparative genomic analysis of thermophilic fungi reveals convergent evolutionary adaptations and gene losses.</title>
        <authorList>
            <person name="Steindorff A.S."/>
            <person name="Aguilar-Pontes M.V."/>
            <person name="Robinson A.J."/>
            <person name="Andreopoulos B."/>
            <person name="LaButti K."/>
            <person name="Kuo A."/>
            <person name="Mondo S."/>
            <person name="Riley R."/>
            <person name="Otillar R."/>
            <person name="Haridas S."/>
            <person name="Lipzen A."/>
            <person name="Grimwood J."/>
            <person name="Schmutz J."/>
            <person name="Clum A."/>
            <person name="Reid I.D."/>
            <person name="Moisan M.C."/>
            <person name="Butler G."/>
            <person name="Nguyen T.T.M."/>
            <person name="Dewar K."/>
            <person name="Conant G."/>
            <person name="Drula E."/>
            <person name="Henrissat B."/>
            <person name="Hansel C."/>
            <person name="Singer S."/>
            <person name="Hutchinson M.I."/>
            <person name="de Vries R.P."/>
            <person name="Natvig D.O."/>
            <person name="Powell A.J."/>
            <person name="Tsang A."/>
            <person name="Grigoriev I.V."/>
        </authorList>
    </citation>
    <scope>NUCLEOTIDE SEQUENCE [LARGE SCALE GENOMIC DNA]</scope>
    <source>
        <strain evidence="2 3">CBS 620.91</strain>
    </source>
</reference>
<feature type="region of interest" description="Disordered" evidence="1">
    <location>
        <begin position="14"/>
        <end position="39"/>
    </location>
</feature>
<protein>
    <recommendedName>
        <fullName evidence="4">TPX2 C-terminal domain-containing protein</fullName>
    </recommendedName>
</protein>
<sequence length="672" mass="72526">MVVAAPRVRPCVDHHPSDFIHDDNSHKPQLSGTSTTTTTALGELPLNNVYAIKPRNSSLESLTRRLDDFHLCDKENRPSASDVVERASSQDRSTTPRVVTDAWEETNPLAQASRQLPSTQEQLAKHQQGQFEWLLSIPVPPKRAASADPDVRGGNQPRSARERADAAGGPGEGGETLYFGCNLVCRRRSRSASGDVEACDHGNDQDNDSDRPANVYTLLATRISSANEFGMVMDSEIEKLKKLQEQEQMGDAIENLEAPASIASGDERSRPVSRIEDSVEALDRLEEEIEALREATQISAVLSPEAVAKKGKDVGSSSKTTTPVRRAASVRVGPASGSARGKLLERSSSVRKAPASSAEDNGETSVPGSASSSARRVPRPASLLPPKPLAKSNKAPTVPTFELPGEAVARKLKEQREKRMSQISSEQSNPPALAAHFTPSKPHFKSAKPPTVPQFELPGEAISRRKREQREAKLRAQEEEERRQREFKARPIRASLAAPSTLPRENLASLARRAAASGDGSADSSGTTITPSGSQSKASAAGSSSKRQSMIASASPTPTSAKSATLPMRGRPGTAASMATTTSGASTRSSPQAGLNGKEVLARDNALRMERERERRERENAAKAARQEAAEWSREQSRRWAEKQRAKKEKEKRERDKVVQAEAGTQEAGVVA</sequence>
<dbReference type="Proteomes" id="UP001583172">
    <property type="component" value="Unassembled WGS sequence"/>
</dbReference>
<evidence type="ECO:0000313" key="2">
    <source>
        <dbReference type="EMBL" id="KAL1838783.1"/>
    </source>
</evidence>
<feature type="compositionally biased region" description="Basic and acidic residues" evidence="1">
    <location>
        <begin position="468"/>
        <end position="489"/>
    </location>
</feature>
<feature type="compositionally biased region" description="Low complexity" evidence="1">
    <location>
        <begin position="574"/>
        <end position="590"/>
    </location>
</feature>
<feature type="region of interest" description="Disordered" evidence="1">
    <location>
        <begin position="77"/>
        <end position="103"/>
    </location>
</feature>
<evidence type="ECO:0000313" key="3">
    <source>
        <dbReference type="Proteomes" id="UP001583172"/>
    </source>
</evidence>